<evidence type="ECO:0000313" key="2">
    <source>
        <dbReference type="EMBL" id="KAJ8878790.1"/>
    </source>
</evidence>
<dbReference type="Proteomes" id="UP001159363">
    <property type="component" value="Chromosome 6"/>
</dbReference>
<feature type="compositionally biased region" description="Basic and acidic residues" evidence="1">
    <location>
        <begin position="143"/>
        <end position="153"/>
    </location>
</feature>
<comment type="caution">
    <text evidence="2">The sequence shown here is derived from an EMBL/GenBank/DDBJ whole genome shotgun (WGS) entry which is preliminary data.</text>
</comment>
<sequence>MRMKRGVNGAALECKDRRKREIHEKTCRPAASSGMIPTCRFPPPGIEPGSPSPKKLQKINKFKMASNTLSYKLYCEDITRFRNTVLDYSNTRLKQPCLADLMAFQHAGVEVELQYLYYYYRMLIATCWRLFQAVPSLISAGKKERAEGGKEGKGGYPRENPPTSGIVRHDSLMRKSGRGPAGDRTRFDLVGGEQRSSKKRSDFTSTPVRVPANNKHLVHHVTLSKTNILRKKLQLEVEKSRKATLNFTSTLVRKTGGLMNCNGIISRVMIPSRSCLQLYFSNEERPSQRLQSTHGHGFESLLAYTVAHPILAVVSQNYVTSNAGLRRQAVNYSDLDPRRGRRASTTASEKTLEDLFRNKFSWWNEVGMEQRPNARAGETGYPRESPTTSGFLRHDSHVRKYAGGNQARFALVSADMSPDQAHCRRGYADSFRKCFRHGRRRQSMTRTGSFSRQRERGAWGVGRGAWSVGRRRLLAVTVPGPEVTPPLTALPRGVCNGGGRGGAPPVSTDFPVFYLLVVQFLSYQVGSMQFGIDYREFPYCLAFRDIRGSSPRDRNVLEVDLQQGFRNDIPPPHANKALLSLKNYTKATTHNTRTHSVK</sequence>
<dbReference type="EMBL" id="JARBHB010000007">
    <property type="protein sequence ID" value="KAJ8878790.1"/>
    <property type="molecule type" value="Genomic_DNA"/>
</dbReference>
<feature type="region of interest" description="Disordered" evidence="1">
    <location>
        <begin position="143"/>
        <end position="205"/>
    </location>
</feature>
<protein>
    <submittedName>
        <fullName evidence="2">Uncharacterized protein</fullName>
    </submittedName>
</protein>
<organism evidence="2 3">
    <name type="scientific">Dryococelus australis</name>
    <dbReference type="NCBI Taxonomy" id="614101"/>
    <lineage>
        <taxon>Eukaryota</taxon>
        <taxon>Metazoa</taxon>
        <taxon>Ecdysozoa</taxon>
        <taxon>Arthropoda</taxon>
        <taxon>Hexapoda</taxon>
        <taxon>Insecta</taxon>
        <taxon>Pterygota</taxon>
        <taxon>Neoptera</taxon>
        <taxon>Polyneoptera</taxon>
        <taxon>Phasmatodea</taxon>
        <taxon>Verophasmatodea</taxon>
        <taxon>Anareolatae</taxon>
        <taxon>Phasmatidae</taxon>
        <taxon>Eurycanthinae</taxon>
        <taxon>Dryococelus</taxon>
    </lineage>
</organism>
<accession>A0ABQ9H3B3</accession>
<keyword evidence="3" id="KW-1185">Reference proteome</keyword>
<name>A0ABQ9H3B3_9NEOP</name>
<evidence type="ECO:0000256" key="1">
    <source>
        <dbReference type="SAM" id="MobiDB-lite"/>
    </source>
</evidence>
<gene>
    <name evidence="2" type="ORF">PR048_019376</name>
</gene>
<reference evidence="2 3" key="1">
    <citation type="submission" date="2023-02" db="EMBL/GenBank/DDBJ databases">
        <title>LHISI_Scaffold_Assembly.</title>
        <authorList>
            <person name="Stuart O.P."/>
            <person name="Cleave R."/>
            <person name="Magrath M.J.L."/>
            <person name="Mikheyev A.S."/>
        </authorList>
    </citation>
    <scope>NUCLEOTIDE SEQUENCE [LARGE SCALE GENOMIC DNA]</scope>
    <source>
        <strain evidence="2">Daus_M_001</strain>
        <tissue evidence="2">Leg muscle</tissue>
    </source>
</reference>
<proteinExistence type="predicted"/>
<evidence type="ECO:0000313" key="3">
    <source>
        <dbReference type="Proteomes" id="UP001159363"/>
    </source>
</evidence>